<reference evidence="2 3" key="1">
    <citation type="journal article" date="2013" name="PLoS ONE">
        <title>Genome-Wide Relatedness of Treponema pedis, from Gingiva and Necrotic Skin Lesions of Pigs, with the Human Oral Pathogen Treponema denticola.</title>
        <authorList>
            <person name="Svartstrom O."/>
            <person name="Mushtaq M."/>
            <person name="Pringle M."/>
            <person name="Segerman B."/>
        </authorList>
    </citation>
    <scope>NUCLEOTIDE SEQUENCE [LARGE SCALE GENOMIC DNA]</scope>
    <source>
        <strain evidence="2">T A4</strain>
    </source>
</reference>
<evidence type="ECO:0000313" key="2">
    <source>
        <dbReference type="EMBL" id="AGT44329.1"/>
    </source>
</evidence>
<sequence>MKKNGFRLKINSKFLFFTAILLCISISVHSEPSQGAFSVGSYALEVKNVSEQVNAAITNAIFNFVKEQKKYKIFDLRPQKVNESSGDFHYIFTGSITGSDNGIKLELILQSTSDDTKRTISKVYQNANLILLDSRILVSDLFDLSVNLSSYKTGSLPEKKELSSTENEFEEIKNIDILSGSWQGEEGIERIEIMRGGRAVAVLSAGTSIFLQLKISDGYLIITQSGTPNLRQFGNLPDTVAKKAVELGKTPAWKFLISTNNKILSGEKTDINIEYSGDEIVSAKDVIKKVKWFKN</sequence>
<gene>
    <name evidence="2" type="ORF">TPE_1855</name>
</gene>
<keyword evidence="1" id="KW-0732">Signal</keyword>
<dbReference type="GeneID" id="301090349"/>
<dbReference type="EMBL" id="CP004120">
    <property type="protein sequence ID" value="AGT44329.1"/>
    <property type="molecule type" value="Genomic_DNA"/>
</dbReference>
<keyword evidence="3" id="KW-1185">Reference proteome</keyword>
<dbReference type="Proteomes" id="UP000015620">
    <property type="component" value="Chromosome"/>
</dbReference>
<protein>
    <recommendedName>
        <fullName evidence="4">Lipoprotein</fullName>
    </recommendedName>
</protein>
<dbReference type="KEGG" id="tped:TPE_1855"/>
<evidence type="ECO:0000256" key="1">
    <source>
        <dbReference type="SAM" id="SignalP"/>
    </source>
</evidence>
<feature type="signal peptide" evidence="1">
    <location>
        <begin position="1"/>
        <end position="30"/>
    </location>
</feature>
<evidence type="ECO:0000313" key="3">
    <source>
        <dbReference type="Proteomes" id="UP000015620"/>
    </source>
</evidence>
<name>S6A8S3_9SPIR</name>
<evidence type="ECO:0008006" key="4">
    <source>
        <dbReference type="Google" id="ProtNLM"/>
    </source>
</evidence>
<dbReference type="AlphaFoldDB" id="S6A8S3"/>
<dbReference type="STRING" id="1291379.TPE_1855"/>
<dbReference type="HOGENOM" id="CLU_979834_0_0_12"/>
<feature type="chain" id="PRO_5004535462" description="Lipoprotein" evidence="1">
    <location>
        <begin position="31"/>
        <end position="295"/>
    </location>
</feature>
<dbReference type="RefSeq" id="WP_020965627.1">
    <property type="nucleotide sequence ID" value="NC_022097.1"/>
</dbReference>
<accession>S6A8S3</accession>
<dbReference type="PATRIC" id="fig|1291379.3.peg.1828"/>
<proteinExistence type="predicted"/>
<organism evidence="2 3">
    <name type="scientific">Treponema pedis str. T A4</name>
    <dbReference type="NCBI Taxonomy" id="1291379"/>
    <lineage>
        <taxon>Bacteria</taxon>
        <taxon>Pseudomonadati</taxon>
        <taxon>Spirochaetota</taxon>
        <taxon>Spirochaetia</taxon>
        <taxon>Spirochaetales</taxon>
        <taxon>Treponemataceae</taxon>
        <taxon>Treponema</taxon>
    </lineage>
</organism>